<gene>
    <name evidence="1" type="ORF">METZ01_LOCUS21494</name>
</gene>
<organism evidence="1">
    <name type="scientific">marine metagenome</name>
    <dbReference type="NCBI Taxonomy" id="408172"/>
    <lineage>
        <taxon>unclassified sequences</taxon>
        <taxon>metagenomes</taxon>
        <taxon>ecological metagenomes</taxon>
    </lineage>
</organism>
<dbReference type="EMBL" id="UINC01001039">
    <property type="protein sequence ID" value="SUZ68640.1"/>
    <property type="molecule type" value="Genomic_DNA"/>
</dbReference>
<dbReference type="AlphaFoldDB" id="A0A381PNX2"/>
<accession>A0A381PNX2</accession>
<evidence type="ECO:0000313" key="1">
    <source>
        <dbReference type="EMBL" id="SUZ68640.1"/>
    </source>
</evidence>
<name>A0A381PNX2_9ZZZZ</name>
<feature type="non-terminal residue" evidence="1">
    <location>
        <position position="1"/>
    </location>
</feature>
<proteinExistence type="predicted"/>
<reference evidence="1" key="1">
    <citation type="submission" date="2018-05" db="EMBL/GenBank/DDBJ databases">
        <authorList>
            <person name="Lanie J.A."/>
            <person name="Ng W.-L."/>
            <person name="Kazmierczak K.M."/>
            <person name="Andrzejewski T.M."/>
            <person name="Davidsen T.M."/>
            <person name="Wayne K.J."/>
            <person name="Tettelin H."/>
            <person name="Glass J.I."/>
            <person name="Rusch D."/>
            <person name="Podicherti R."/>
            <person name="Tsui H.-C.T."/>
            <person name="Winkler M.E."/>
        </authorList>
    </citation>
    <scope>NUCLEOTIDE SEQUENCE</scope>
</reference>
<protein>
    <submittedName>
        <fullName evidence="1">Uncharacterized protein</fullName>
    </submittedName>
</protein>
<sequence>VKKGRHRRYEEARKFQRENAAAFTVEDFDFDEPDLFSKEEDDSPDDQYGELAEKYDDYSELAAKYADFDDGDEDKA</sequence>